<dbReference type="InterPro" id="IPR019292">
    <property type="entry name" value="McrC"/>
</dbReference>
<evidence type="ECO:0000313" key="1">
    <source>
        <dbReference type="EMBL" id="MBD2501364.1"/>
    </source>
</evidence>
<sequence>MKQVTLKIIEITEYQTKYFEPDDIPPEAGIKLYEKYTAQVDVEFPNYITRHQGYLKAKGWVGYIPLSSEIAIKINPKVSIVNLFAMLEYAYNLKSFRFLEGQMNCESLEGFYNKLAYILAQKVLERCRKGLYRTYLPKTENISYVRGKLNLQQIIQKPWEVKLKCQYEEHTADVAENQILAWTLHIIGYSGLCSDKVSAIVRKAYHALQGLVTLQTYTAEDCIQRQYNRLNEDYQILHALCRFFLENTTPSHEKGNNTTLPFLVNMERLYEIFVAEWLKFHLPSNLTLKSQERINIGKNIYFKTDLILYDTATITPKYIIDTKYKAPDSPSSEDIAQVVAYAVSKNCQEVTLVYPTALTHTLNTFIGNIRVRSLTFALNDHLDIAGQTFLNELLYATSK</sequence>
<dbReference type="GO" id="GO:0004519">
    <property type="term" value="F:endonuclease activity"/>
    <property type="evidence" value="ECO:0007669"/>
    <property type="project" value="UniProtKB-KW"/>
</dbReference>
<dbReference type="EMBL" id="JACJSG010000014">
    <property type="protein sequence ID" value="MBD2501364.1"/>
    <property type="molecule type" value="Genomic_DNA"/>
</dbReference>
<dbReference type="PANTHER" id="PTHR38733:SF1">
    <property type="entry name" value="TYPE IV METHYL-DIRECTED RESTRICTION ENZYME ECOKMCRBC"/>
    <property type="match status" value="1"/>
</dbReference>
<reference evidence="1 2" key="1">
    <citation type="journal article" date="2020" name="ISME J.">
        <title>Comparative genomics reveals insights into cyanobacterial evolution and habitat adaptation.</title>
        <authorList>
            <person name="Chen M.Y."/>
            <person name="Teng W.K."/>
            <person name="Zhao L."/>
            <person name="Hu C.X."/>
            <person name="Zhou Y.K."/>
            <person name="Han B.P."/>
            <person name="Song L.R."/>
            <person name="Shu W.S."/>
        </authorList>
    </citation>
    <scope>NUCLEOTIDE SEQUENCE [LARGE SCALE GENOMIC DNA]</scope>
    <source>
        <strain evidence="1 2">FACHB-119</strain>
    </source>
</reference>
<keyword evidence="2" id="KW-1185">Reference proteome</keyword>
<gene>
    <name evidence="1" type="ORF">H6G83_12265</name>
</gene>
<proteinExistence type="predicted"/>
<keyword evidence="1" id="KW-0378">Hydrolase</keyword>
<dbReference type="Proteomes" id="UP000661112">
    <property type="component" value="Unassembled WGS sequence"/>
</dbReference>
<accession>A0ABR8D3U9</accession>
<evidence type="ECO:0000313" key="2">
    <source>
        <dbReference type="Proteomes" id="UP000661112"/>
    </source>
</evidence>
<keyword evidence="1" id="KW-0540">Nuclease</keyword>
<keyword evidence="1" id="KW-0255">Endonuclease</keyword>
<protein>
    <submittedName>
        <fullName evidence="1">Restriction endonuclease</fullName>
    </submittedName>
</protein>
<dbReference type="PANTHER" id="PTHR38733">
    <property type="entry name" value="PROTEIN MCRC"/>
    <property type="match status" value="1"/>
</dbReference>
<name>A0ABR8D3U9_9NOST</name>
<dbReference type="Pfam" id="PF10117">
    <property type="entry name" value="McrBC"/>
    <property type="match status" value="1"/>
</dbReference>
<organism evidence="1 2">
    <name type="scientific">Anabaena azotica FACHB-119</name>
    <dbReference type="NCBI Taxonomy" id="947527"/>
    <lineage>
        <taxon>Bacteria</taxon>
        <taxon>Bacillati</taxon>
        <taxon>Cyanobacteriota</taxon>
        <taxon>Cyanophyceae</taxon>
        <taxon>Nostocales</taxon>
        <taxon>Nostocaceae</taxon>
        <taxon>Anabaena</taxon>
        <taxon>Anabaena azotica</taxon>
    </lineage>
</organism>
<comment type="caution">
    <text evidence="1">The sequence shown here is derived from an EMBL/GenBank/DDBJ whole genome shotgun (WGS) entry which is preliminary data.</text>
</comment>